<reference evidence="2 3" key="1">
    <citation type="submission" date="2021-02" db="EMBL/GenBank/DDBJ databases">
        <title>Plant Genome Project.</title>
        <authorList>
            <person name="Zhang R.-G."/>
        </authorList>
    </citation>
    <scope>NUCLEOTIDE SEQUENCE [LARGE SCALE GENOMIC DNA]</scope>
    <source>
        <tissue evidence="2">Leaves</tissue>
    </source>
</reference>
<evidence type="ECO:0000313" key="2">
    <source>
        <dbReference type="EMBL" id="KAH7566478.1"/>
    </source>
</evidence>
<dbReference type="InterPro" id="IPR029377">
    <property type="entry name" value="TMEM220"/>
</dbReference>
<sequence>MKIKNKETSSIKKTLTDYEQLVLSSTKKIMARRPRKLFSICSLLMSFMFAYSASVQLNDPDWYFWFPLYACACGVNLVNWKIWSKNITQYTAKIALFLGISMFVKVVIEDFVRGIAGFLSLDFTERVVREKFGSGLVVISMILHLKASSLQRDPKHRKKKKLARLIDLGEILNFN</sequence>
<proteinExistence type="predicted"/>
<keyword evidence="1" id="KW-0812">Transmembrane</keyword>
<keyword evidence="3" id="KW-1185">Reference proteome</keyword>
<keyword evidence="1" id="KW-0472">Membrane</keyword>
<dbReference type="EMBL" id="JAFEMO010000008">
    <property type="protein sequence ID" value="KAH7566478.1"/>
    <property type="molecule type" value="Genomic_DNA"/>
</dbReference>
<dbReference type="PANTHER" id="PTHR34262:SF1">
    <property type="entry name" value="TRANSMEMBRANE PROTEIN 220"/>
    <property type="match status" value="1"/>
</dbReference>
<feature type="transmembrane region" description="Helical" evidence="1">
    <location>
        <begin position="62"/>
        <end position="82"/>
    </location>
</feature>
<feature type="transmembrane region" description="Helical" evidence="1">
    <location>
        <begin position="94"/>
        <end position="112"/>
    </location>
</feature>
<evidence type="ECO:0000256" key="1">
    <source>
        <dbReference type="SAM" id="Phobius"/>
    </source>
</evidence>
<dbReference type="Proteomes" id="UP000827721">
    <property type="component" value="Unassembled WGS sequence"/>
</dbReference>
<keyword evidence="1" id="KW-1133">Transmembrane helix</keyword>
<gene>
    <name evidence="2" type="ORF">JRO89_XS08G0169900</name>
</gene>
<comment type="caution">
    <text evidence="2">The sequence shown here is derived from an EMBL/GenBank/DDBJ whole genome shotgun (WGS) entry which is preliminary data.</text>
</comment>
<protein>
    <recommendedName>
        <fullName evidence="4">Transmembrane protein</fullName>
    </recommendedName>
</protein>
<dbReference type="Pfam" id="PF15071">
    <property type="entry name" value="TMEM220"/>
    <property type="match status" value="1"/>
</dbReference>
<accession>A0ABQ8HQ59</accession>
<organism evidence="2 3">
    <name type="scientific">Xanthoceras sorbifolium</name>
    <dbReference type="NCBI Taxonomy" id="99658"/>
    <lineage>
        <taxon>Eukaryota</taxon>
        <taxon>Viridiplantae</taxon>
        <taxon>Streptophyta</taxon>
        <taxon>Embryophyta</taxon>
        <taxon>Tracheophyta</taxon>
        <taxon>Spermatophyta</taxon>
        <taxon>Magnoliopsida</taxon>
        <taxon>eudicotyledons</taxon>
        <taxon>Gunneridae</taxon>
        <taxon>Pentapetalae</taxon>
        <taxon>rosids</taxon>
        <taxon>malvids</taxon>
        <taxon>Sapindales</taxon>
        <taxon>Sapindaceae</taxon>
        <taxon>Xanthoceroideae</taxon>
        <taxon>Xanthoceras</taxon>
    </lineage>
</organism>
<evidence type="ECO:0000313" key="3">
    <source>
        <dbReference type="Proteomes" id="UP000827721"/>
    </source>
</evidence>
<feature type="transmembrane region" description="Helical" evidence="1">
    <location>
        <begin position="132"/>
        <end position="150"/>
    </location>
</feature>
<name>A0ABQ8HQ59_9ROSI</name>
<feature type="transmembrane region" description="Helical" evidence="1">
    <location>
        <begin position="37"/>
        <end position="56"/>
    </location>
</feature>
<dbReference type="PANTHER" id="PTHR34262">
    <property type="entry name" value="TRANSMEMBRANE PROTEIN 220"/>
    <property type="match status" value="1"/>
</dbReference>
<evidence type="ECO:0008006" key="4">
    <source>
        <dbReference type="Google" id="ProtNLM"/>
    </source>
</evidence>